<keyword evidence="2" id="KW-1185">Reference proteome</keyword>
<name>A0A6H2H8E1_9BURK</name>
<dbReference type="EMBL" id="CP051461">
    <property type="protein sequence ID" value="QJC56138.1"/>
    <property type="molecule type" value="Genomic_DNA"/>
</dbReference>
<organism evidence="1 2">
    <name type="scientific">Polaromonas vacuolata</name>
    <dbReference type="NCBI Taxonomy" id="37448"/>
    <lineage>
        <taxon>Bacteria</taxon>
        <taxon>Pseudomonadati</taxon>
        <taxon>Pseudomonadota</taxon>
        <taxon>Betaproteobacteria</taxon>
        <taxon>Burkholderiales</taxon>
        <taxon>Comamonadaceae</taxon>
        <taxon>Polaromonas</taxon>
    </lineage>
</organism>
<evidence type="ECO:0000313" key="1">
    <source>
        <dbReference type="EMBL" id="QJC56138.1"/>
    </source>
</evidence>
<dbReference type="KEGG" id="pvac:HC248_01424"/>
<evidence type="ECO:0000313" key="2">
    <source>
        <dbReference type="Proteomes" id="UP000502041"/>
    </source>
</evidence>
<dbReference type="RefSeq" id="WP_168921889.1">
    <property type="nucleotide sequence ID" value="NZ_CP051461.1"/>
</dbReference>
<sequence length="565" mass="55564">MAVVTPPTISTLPAAPDPNDRATFNARAYPWAVAQAVLATEVNAVASNVAANATDAKGNADIATSQAGLATTNGAEQVALAADQVALADEGAQTASIKAGIATTKATEALTSAADAETSRVDASKLNLGNKSAVPTLDNQGSALLAGATYYDTVLNKWRVWTGSAWGDGISAVAGVSSVNGQSGAVTGIAKTSANTFTGLQTNAAGADMASAATIDLTLATGNTAVITGTVATSALTMAAGQQMLLLPSGAWPMTFNATTMNINGGVDQVCAAGDRVTAVRDRFGVVRVELVRQSGAAVVVASAVDNISFPTNISGNTVYVGTAYIFLITNFDSEKTYIISTGNGTVTRLLDVLSYTPGVPGTGSFVINGRTVGPYTVPPVAAGQQEFTTPGTFTWVVPTGVTSVSVVTVGAGNNFVSHSTTITGGGGALGYKNSVSVTPGASIEIVVGSPSNPGGTSRFGTEVGAEGGKGGNATQDASGFAYSNPLYGSSGGRGVSKALSWFGGGGGAGGYSGDGGYRTATASTADGAGGGGGAGGAYSGTTGVAGCGGGGRHIRPRHKLGGRG</sequence>
<dbReference type="AlphaFoldDB" id="A0A6H2H8E1"/>
<accession>A0A6H2H8E1</accession>
<gene>
    <name evidence="1" type="ORF">HC248_01424</name>
</gene>
<protein>
    <submittedName>
        <fullName evidence="1">Uncharacterized protein</fullName>
    </submittedName>
</protein>
<dbReference type="Proteomes" id="UP000502041">
    <property type="component" value="Chromosome"/>
</dbReference>
<proteinExistence type="predicted"/>
<reference evidence="1 2" key="1">
    <citation type="submission" date="2020-04" db="EMBL/GenBank/DDBJ databases">
        <title>Complete genome of a Psychrophilic, Marine, Gas Vacuolate Bacterium Polaromonas vacuolata KCTC 22033T.</title>
        <authorList>
            <person name="Hwang K."/>
            <person name="Kim K.M."/>
        </authorList>
    </citation>
    <scope>NUCLEOTIDE SEQUENCE [LARGE SCALE GENOMIC DNA]</scope>
    <source>
        <strain evidence="1 2">KCTC 22033</strain>
    </source>
</reference>